<protein>
    <submittedName>
        <fullName evidence="1">Uncharacterized protein</fullName>
    </submittedName>
</protein>
<organism evidence="1 2">
    <name type="scientific">Dreissena polymorpha</name>
    <name type="common">Zebra mussel</name>
    <name type="synonym">Mytilus polymorpha</name>
    <dbReference type="NCBI Taxonomy" id="45954"/>
    <lineage>
        <taxon>Eukaryota</taxon>
        <taxon>Metazoa</taxon>
        <taxon>Spiralia</taxon>
        <taxon>Lophotrochozoa</taxon>
        <taxon>Mollusca</taxon>
        <taxon>Bivalvia</taxon>
        <taxon>Autobranchia</taxon>
        <taxon>Heteroconchia</taxon>
        <taxon>Euheterodonta</taxon>
        <taxon>Imparidentia</taxon>
        <taxon>Neoheterodontei</taxon>
        <taxon>Myida</taxon>
        <taxon>Dreissenoidea</taxon>
        <taxon>Dreissenidae</taxon>
        <taxon>Dreissena</taxon>
    </lineage>
</organism>
<sequence>MNLLSITVRGTVIPDRTKIAAVDLKTGSKFSTNVKPSVPNSPEAQKVSGISVDANGNMSVNGGNVASVNYDIYLLLCKIGNTLTFYGEPRLYAFGLWMTIRLCY</sequence>
<evidence type="ECO:0000313" key="1">
    <source>
        <dbReference type="EMBL" id="KAH3728167.1"/>
    </source>
</evidence>
<evidence type="ECO:0000313" key="2">
    <source>
        <dbReference type="Proteomes" id="UP000828390"/>
    </source>
</evidence>
<dbReference type="EMBL" id="JAIWYP010000012">
    <property type="protein sequence ID" value="KAH3728167.1"/>
    <property type="molecule type" value="Genomic_DNA"/>
</dbReference>
<gene>
    <name evidence="1" type="ORF">DPMN_054114</name>
</gene>
<proteinExistence type="predicted"/>
<comment type="caution">
    <text evidence="1">The sequence shown here is derived from an EMBL/GenBank/DDBJ whole genome shotgun (WGS) entry which is preliminary data.</text>
</comment>
<keyword evidence="2" id="KW-1185">Reference proteome</keyword>
<accession>A0A9D4CPB8</accession>
<reference evidence="1" key="1">
    <citation type="journal article" date="2019" name="bioRxiv">
        <title>The Genome of the Zebra Mussel, Dreissena polymorpha: A Resource for Invasive Species Research.</title>
        <authorList>
            <person name="McCartney M.A."/>
            <person name="Auch B."/>
            <person name="Kono T."/>
            <person name="Mallez S."/>
            <person name="Zhang Y."/>
            <person name="Obille A."/>
            <person name="Becker A."/>
            <person name="Abrahante J.E."/>
            <person name="Garbe J."/>
            <person name="Badalamenti J.P."/>
            <person name="Herman A."/>
            <person name="Mangelson H."/>
            <person name="Liachko I."/>
            <person name="Sullivan S."/>
            <person name="Sone E.D."/>
            <person name="Koren S."/>
            <person name="Silverstein K.A.T."/>
            <person name="Beckman K.B."/>
            <person name="Gohl D.M."/>
        </authorList>
    </citation>
    <scope>NUCLEOTIDE SEQUENCE</scope>
    <source>
        <strain evidence="1">Duluth1</strain>
        <tissue evidence="1">Whole animal</tissue>
    </source>
</reference>
<dbReference type="Proteomes" id="UP000828390">
    <property type="component" value="Unassembled WGS sequence"/>
</dbReference>
<name>A0A9D4CPB8_DREPO</name>
<dbReference type="AlphaFoldDB" id="A0A9D4CPB8"/>
<reference evidence="1" key="2">
    <citation type="submission" date="2020-11" db="EMBL/GenBank/DDBJ databases">
        <authorList>
            <person name="McCartney M.A."/>
            <person name="Auch B."/>
            <person name="Kono T."/>
            <person name="Mallez S."/>
            <person name="Becker A."/>
            <person name="Gohl D.M."/>
            <person name="Silverstein K.A.T."/>
            <person name="Koren S."/>
            <person name="Bechman K.B."/>
            <person name="Herman A."/>
            <person name="Abrahante J.E."/>
            <person name="Garbe J."/>
        </authorList>
    </citation>
    <scope>NUCLEOTIDE SEQUENCE</scope>
    <source>
        <strain evidence="1">Duluth1</strain>
        <tissue evidence="1">Whole animal</tissue>
    </source>
</reference>